<evidence type="ECO:0000256" key="3">
    <source>
        <dbReference type="ARBA" id="ARBA00022553"/>
    </source>
</evidence>
<dbReference type="Pfam" id="PF08659">
    <property type="entry name" value="KR"/>
    <property type="match status" value="1"/>
</dbReference>
<accession>W9V384</accession>
<dbReference type="CDD" id="cd08955">
    <property type="entry name" value="KR_2_FAS_SDR_x"/>
    <property type="match status" value="1"/>
</dbReference>
<keyword evidence="7" id="KW-1185">Reference proteome</keyword>
<evidence type="ECO:0000256" key="4">
    <source>
        <dbReference type="ARBA" id="ARBA00022679"/>
    </source>
</evidence>
<organism evidence="6 7">
    <name type="scientific">Nitrincola nitratireducens</name>
    <dbReference type="NCBI Taxonomy" id="1229521"/>
    <lineage>
        <taxon>Bacteria</taxon>
        <taxon>Pseudomonadati</taxon>
        <taxon>Pseudomonadota</taxon>
        <taxon>Gammaproteobacteria</taxon>
        <taxon>Oceanospirillales</taxon>
        <taxon>Oceanospirillaceae</taxon>
        <taxon>Nitrincola</taxon>
    </lineage>
</organism>
<dbReference type="InterPro" id="IPR009081">
    <property type="entry name" value="PP-bd_ACP"/>
</dbReference>
<name>W9V384_9GAMM</name>
<evidence type="ECO:0000256" key="1">
    <source>
        <dbReference type="ARBA" id="ARBA00006484"/>
    </source>
</evidence>
<evidence type="ECO:0000313" key="7">
    <source>
        <dbReference type="Proteomes" id="UP000019464"/>
    </source>
</evidence>
<keyword evidence="4 6" id="KW-0808">Transferase</keyword>
<sequence length="1380" mass="151705">MTRVRLLKRSPHSLLARVEMFNEQGNALAVLQDVRFKAVPLRKTQQQAVSWLNYYLTPAPLPHMRQPLSLLTEDVLNHFKQGCEKAFSKDVYATDIEPLLDSMADAILGQVFESYADERGHIQDWPDTPLAQRLLQRAEKQMLLESTEEGWTLITPPEVGADEIWNALVQEYPAYFSMTHLMGRLSLGLGAYLSGDADSRELELTQERYSELLKQMPGSDAVDLLTTQISNWLAAQTPSLPEGERLSIIEMSSGAPLFGEKIAKMIDFNVADYAFASFQSDAINQANLILESYPLTDVVPLDDGQSRLTLSQGPQLAIVHLDAMNLHEAQAQLKLLSESLMPGAELLVIHHHPALWLDFIYGLQDEWWIDSHQSQQASAEQWSGLLSEMGWVVDGRVDLQPMSSGWLMTLCRLSVVHPQVQLAGGESSDSDREEEPEVKRQWFFIEDACTDEHTALGSALVGVMEAHQQSAESFTDIESLTQRVTECSGEGVLHWVLIAEPHQQVIDCSVARCSQLLDILRLSESLSLPVSIWVVTTGVGATLPVDQALSKQAFAASDTSLASAMVWGFVRTLMNEVGQTQLRLIDVPSISPSRHILMALVESLLYPDAENEIVISPSGARLATRLRIEPPTLGLASTQSNTSEHGDALTLGFKLPGQLRNLAWQTKALSPMGPRDLTVKVKATGLNFRDVMYALGLLSDEAIENGFSGPSLGLEFSGYVLDVGDEVTEFSKGDRVVGFGPSSFSTTIVTSADTLSIMPEGLGYEAAATIPTTFFTVYYALKHLARMEPGERILIHGAAGGVGVAAIQIALWLGADIYATVGSQEKRDFLTLMGVDKIYDSRSLTFAEEILADTPDGKGVDVVLNSLAGEAINQNLRVLKPFGRFLELGKRDFYENTAIGLRPFRNNISYFGIDSDQLMKEKPALTQRLFREMMALFEDGQFFALPYSLFSADQVVEAFRYMQQAKQIGKVIINYPQRPKSNAPLLSQPVSPLMLNPDATYLVTGGLGGFGLRTAQWLVEKGARHLVLFNRSGIAQEDACATLKALEAQGVQVVRRACDVTQKAAIETLLSEIEAHLPPLKGVVHAATVFEDGLALNLTEAQIRQVFEPKMQGALYLHELTRSLDLDLFVLFSSATTLFGNPGQSNYVAANLGLEALASLREQQGLAATCVRWGAIDDVGFLARNEKIKESLQSRMGGDALKSDVALSILDIQLQRNITLLGVMELDWSALNRFLPTADSPKFKEVAAFAGDLDQDAEGRAYIEHLMHTLSPEEFKRTLMDMLKTELSKILLISEDKIDTERSVYDMGFDSLMGVELMTAIDNRFGLQLPVMALSEASSLSKLSQMLIDKLQSAEATSDDVTLAQMAHSHGVDVEGALAE</sequence>
<dbReference type="InterPro" id="IPR057326">
    <property type="entry name" value="KR_dom"/>
</dbReference>
<feature type="domain" description="Carrier" evidence="5">
    <location>
        <begin position="1274"/>
        <end position="1351"/>
    </location>
</feature>
<dbReference type="SMART" id="SM00822">
    <property type="entry name" value="PKS_KR"/>
    <property type="match status" value="1"/>
</dbReference>
<dbReference type="GO" id="GO:0004315">
    <property type="term" value="F:3-oxoacyl-[acyl-carrier-protein] synthase activity"/>
    <property type="evidence" value="ECO:0007669"/>
    <property type="project" value="UniProtKB-EC"/>
</dbReference>
<dbReference type="InterPro" id="IPR013968">
    <property type="entry name" value="PKS_KR"/>
</dbReference>
<dbReference type="FunFam" id="3.40.50.720:FF:000209">
    <property type="entry name" value="Polyketide synthase Pks12"/>
    <property type="match status" value="1"/>
</dbReference>
<dbReference type="Pfam" id="PF00550">
    <property type="entry name" value="PP-binding"/>
    <property type="match status" value="1"/>
</dbReference>
<gene>
    <name evidence="6" type="primary">ppsC_1</name>
    <name evidence="6" type="ORF">D791_02448</name>
</gene>
<dbReference type="InterPro" id="IPR013154">
    <property type="entry name" value="ADH-like_N"/>
</dbReference>
<dbReference type="PANTHER" id="PTHR43775:SF37">
    <property type="entry name" value="SI:DKEY-61P9.11"/>
    <property type="match status" value="1"/>
</dbReference>
<dbReference type="PROSITE" id="PS50075">
    <property type="entry name" value="CARRIER"/>
    <property type="match status" value="1"/>
</dbReference>
<dbReference type="Pfam" id="PF00107">
    <property type="entry name" value="ADH_zinc_N"/>
    <property type="match status" value="1"/>
</dbReference>
<dbReference type="SUPFAM" id="SSF47336">
    <property type="entry name" value="ACP-like"/>
    <property type="match status" value="1"/>
</dbReference>
<dbReference type="Gene3D" id="3.90.180.10">
    <property type="entry name" value="Medium-chain alcohol dehydrogenases, catalytic domain"/>
    <property type="match status" value="1"/>
</dbReference>
<dbReference type="InterPro" id="IPR050091">
    <property type="entry name" value="PKS_NRPS_Biosynth_Enz"/>
</dbReference>
<dbReference type="GO" id="GO:0006633">
    <property type="term" value="P:fatty acid biosynthetic process"/>
    <property type="evidence" value="ECO:0007669"/>
    <property type="project" value="TreeGrafter"/>
</dbReference>
<dbReference type="Gene3D" id="1.10.1200.10">
    <property type="entry name" value="ACP-like"/>
    <property type="match status" value="1"/>
</dbReference>
<evidence type="ECO:0000259" key="5">
    <source>
        <dbReference type="PROSITE" id="PS50075"/>
    </source>
</evidence>
<evidence type="ECO:0000256" key="2">
    <source>
        <dbReference type="ARBA" id="ARBA00022450"/>
    </source>
</evidence>
<dbReference type="SUPFAM" id="SSF51735">
    <property type="entry name" value="NAD(P)-binding Rossmann-fold domains"/>
    <property type="match status" value="3"/>
</dbReference>
<dbReference type="InterPro" id="IPR036291">
    <property type="entry name" value="NAD(P)-bd_dom_sf"/>
</dbReference>
<dbReference type="PANTHER" id="PTHR43775">
    <property type="entry name" value="FATTY ACID SYNTHASE"/>
    <property type="match status" value="1"/>
</dbReference>
<comment type="caution">
    <text evidence="6">The sequence shown here is derived from an EMBL/GenBank/DDBJ whole genome shotgun (WGS) entry which is preliminary data.</text>
</comment>
<dbReference type="Gene3D" id="3.40.50.720">
    <property type="entry name" value="NAD(P)-binding Rossmann-like Domain"/>
    <property type="match status" value="3"/>
</dbReference>
<comment type="similarity">
    <text evidence="1">Belongs to the short-chain dehydrogenases/reductases (SDR) family.</text>
</comment>
<dbReference type="SMART" id="SM00829">
    <property type="entry name" value="PKS_ER"/>
    <property type="match status" value="1"/>
</dbReference>
<reference evidence="6 7" key="2">
    <citation type="journal article" date="2015" name="Syst. Appl. Microbiol.">
        <title>Nitrincola nitratireducens sp. nov. isolated from a haloalkaline crater lake.</title>
        <authorList>
            <person name="Singh A."/>
            <person name="Vaidya B."/>
            <person name="Tanuku N.R."/>
            <person name="Pinnaka A.K."/>
        </authorList>
    </citation>
    <scope>NUCLEOTIDE SEQUENCE [LARGE SCALE GENOMIC DNA]</scope>
    <source>
        <strain evidence="6 7">AK23</strain>
    </source>
</reference>
<proteinExistence type="inferred from homology"/>
<reference evidence="7" key="1">
    <citation type="submission" date="2012-11" db="EMBL/GenBank/DDBJ databases">
        <authorList>
            <person name="Singh A."/>
            <person name="Pinnaka A.K."/>
            <person name="Vaidya B."/>
        </authorList>
    </citation>
    <scope>NUCLEOTIDE SEQUENCE [LARGE SCALE GENOMIC DNA]</scope>
    <source>
        <strain evidence="7">AK23</strain>
    </source>
</reference>
<dbReference type="EMBL" id="AONB01000012">
    <property type="protein sequence ID" value="EXJ10617.1"/>
    <property type="molecule type" value="Genomic_DNA"/>
</dbReference>
<dbReference type="STRING" id="1229521.D791_02448"/>
<dbReference type="InterPro" id="IPR020843">
    <property type="entry name" value="ER"/>
</dbReference>
<dbReference type="SUPFAM" id="SSF50129">
    <property type="entry name" value="GroES-like"/>
    <property type="match status" value="1"/>
</dbReference>
<dbReference type="Pfam" id="PF08240">
    <property type="entry name" value="ADH_N"/>
    <property type="match status" value="1"/>
</dbReference>
<dbReference type="RefSeq" id="WP_237748619.1">
    <property type="nucleotide sequence ID" value="NZ_AONB01000012.1"/>
</dbReference>
<dbReference type="CDD" id="cd05195">
    <property type="entry name" value="enoyl_red"/>
    <property type="match status" value="1"/>
</dbReference>
<keyword evidence="3" id="KW-0597">Phosphoprotein</keyword>
<dbReference type="PATRIC" id="fig|1229521.3.peg.2478"/>
<keyword evidence="6" id="KW-0012">Acyltransferase</keyword>
<keyword evidence="2" id="KW-0596">Phosphopantetheine</keyword>
<dbReference type="GO" id="GO:0031177">
    <property type="term" value="F:phosphopantetheine binding"/>
    <property type="evidence" value="ECO:0007669"/>
    <property type="project" value="InterPro"/>
</dbReference>
<dbReference type="InterPro" id="IPR013149">
    <property type="entry name" value="ADH-like_C"/>
</dbReference>
<dbReference type="InterPro" id="IPR020806">
    <property type="entry name" value="PKS_PP-bd"/>
</dbReference>
<dbReference type="GO" id="GO:0004312">
    <property type="term" value="F:fatty acid synthase activity"/>
    <property type="evidence" value="ECO:0007669"/>
    <property type="project" value="TreeGrafter"/>
</dbReference>
<dbReference type="EC" id="2.3.1.41" evidence="6"/>
<dbReference type="InterPro" id="IPR036736">
    <property type="entry name" value="ACP-like_sf"/>
</dbReference>
<dbReference type="InterPro" id="IPR011032">
    <property type="entry name" value="GroES-like_sf"/>
</dbReference>
<dbReference type="SMART" id="SM00823">
    <property type="entry name" value="PKS_PP"/>
    <property type="match status" value="1"/>
</dbReference>
<dbReference type="SMART" id="SM01294">
    <property type="entry name" value="PKS_PP_betabranch"/>
    <property type="match status" value="1"/>
</dbReference>
<dbReference type="GO" id="GO:0016491">
    <property type="term" value="F:oxidoreductase activity"/>
    <property type="evidence" value="ECO:0007669"/>
    <property type="project" value="InterPro"/>
</dbReference>
<evidence type="ECO:0000313" key="6">
    <source>
        <dbReference type="EMBL" id="EXJ10617.1"/>
    </source>
</evidence>
<dbReference type="Proteomes" id="UP000019464">
    <property type="component" value="Unassembled WGS sequence"/>
</dbReference>
<protein>
    <submittedName>
        <fullName evidence="6">Beta-ketoacyl-acyl-carrier-protein synthase I</fullName>
        <ecNumber evidence="6">2.3.1.41</ecNumber>
    </submittedName>
</protein>